<keyword evidence="5 7" id="KW-0408">Iron</keyword>
<evidence type="ECO:0000256" key="6">
    <source>
        <dbReference type="ARBA" id="ARBA00023033"/>
    </source>
</evidence>
<dbReference type="AlphaFoldDB" id="A0A2V5I0D1"/>
<keyword evidence="7 8" id="KW-0349">Heme</keyword>
<keyword evidence="9" id="KW-0812">Transmembrane</keyword>
<comment type="cofactor">
    <cofactor evidence="1 7">
        <name>heme</name>
        <dbReference type="ChEBI" id="CHEBI:30413"/>
    </cofactor>
</comment>
<proteinExistence type="inferred from homology"/>
<dbReference type="PRINTS" id="PR00385">
    <property type="entry name" value="P450"/>
</dbReference>
<dbReference type="CDD" id="cd11070">
    <property type="entry name" value="CYP56-like"/>
    <property type="match status" value="1"/>
</dbReference>
<reference evidence="10 11" key="1">
    <citation type="submission" date="2018-02" db="EMBL/GenBank/DDBJ databases">
        <title>The genomes of Aspergillus section Nigri reveals drivers in fungal speciation.</title>
        <authorList>
            <consortium name="DOE Joint Genome Institute"/>
            <person name="Vesth T.C."/>
            <person name="Nybo J."/>
            <person name="Theobald S."/>
            <person name="Brandl J."/>
            <person name="Frisvad J.C."/>
            <person name="Nielsen K.F."/>
            <person name="Lyhne E.K."/>
            <person name="Kogle M.E."/>
            <person name="Kuo A."/>
            <person name="Riley R."/>
            <person name="Clum A."/>
            <person name="Nolan M."/>
            <person name="Lipzen A."/>
            <person name="Salamov A."/>
            <person name="Henrissat B."/>
            <person name="Wiebenga A."/>
            <person name="De vries R.P."/>
            <person name="Grigoriev I.V."/>
            <person name="Mortensen U.H."/>
            <person name="Andersen M.R."/>
            <person name="Baker S.E."/>
        </authorList>
    </citation>
    <scope>NUCLEOTIDE SEQUENCE [LARGE SCALE GENOMIC DNA]</scope>
    <source>
        <strain evidence="10 11">CBS 114.80</strain>
    </source>
</reference>
<keyword evidence="9" id="KW-1133">Transmembrane helix</keyword>
<evidence type="ECO:0000256" key="9">
    <source>
        <dbReference type="SAM" id="Phobius"/>
    </source>
</evidence>
<evidence type="ECO:0000256" key="8">
    <source>
        <dbReference type="RuleBase" id="RU000461"/>
    </source>
</evidence>
<keyword evidence="6 8" id="KW-0503">Monooxygenase</keyword>
<dbReference type="SUPFAM" id="SSF48264">
    <property type="entry name" value="Cytochrome P450"/>
    <property type="match status" value="1"/>
</dbReference>
<dbReference type="PANTHER" id="PTHR24305">
    <property type="entry name" value="CYTOCHROME P450"/>
    <property type="match status" value="1"/>
</dbReference>
<feature type="transmembrane region" description="Helical" evidence="9">
    <location>
        <begin position="37"/>
        <end position="54"/>
    </location>
</feature>
<dbReference type="PRINTS" id="PR00463">
    <property type="entry name" value="EP450I"/>
</dbReference>
<dbReference type="GO" id="GO:0005506">
    <property type="term" value="F:iron ion binding"/>
    <property type="evidence" value="ECO:0007669"/>
    <property type="project" value="InterPro"/>
</dbReference>
<evidence type="ECO:0000256" key="3">
    <source>
        <dbReference type="ARBA" id="ARBA00022723"/>
    </source>
</evidence>
<dbReference type="Pfam" id="PF00067">
    <property type="entry name" value="p450"/>
    <property type="match status" value="1"/>
</dbReference>
<dbReference type="InterPro" id="IPR050121">
    <property type="entry name" value="Cytochrome_P450_monoxygenase"/>
</dbReference>
<dbReference type="GO" id="GO:0004497">
    <property type="term" value="F:monooxygenase activity"/>
    <property type="evidence" value="ECO:0007669"/>
    <property type="project" value="UniProtKB-KW"/>
</dbReference>
<evidence type="ECO:0000256" key="5">
    <source>
        <dbReference type="ARBA" id="ARBA00023004"/>
    </source>
</evidence>
<dbReference type="GO" id="GO:0016705">
    <property type="term" value="F:oxidoreductase activity, acting on paired donors, with incorporation or reduction of molecular oxygen"/>
    <property type="evidence" value="ECO:0007669"/>
    <property type="project" value="InterPro"/>
</dbReference>
<keyword evidence="11" id="KW-1185">Reference proteome</keyword>
<feature type="binding site" description="axial binding residue" evidence="7">
    <location>
        <position position="523"/>
    </location>
    <ligand>
        <name>heme</name>
        <dbReference type="ChEBI" id="CHEBI:30413"/>
    </ligand>
    <ligandPart>
        <name>Fe</name>
        <dbReference type="ChEBI" id="CHEBI:18248"/>
    </ligandPart>
</feature>
<dbReference type="PANTHER" id="PTHR24305:SF166">
    <property type="entry name" value="CYTOCHROME P450 12A4, MITOCHONDRIAL-RELATED"/>
    <property type="match status" value="1"/>
</dbReference>
<keyword evidence="9" id="KW-0472">Membrane</keyword>
<dbReference type="PROSITE" id="PS00086">
    <property type="entry name" value="CYTOCHROME_P450"/>
    <property type="match status" value="1"/>
</dbReference>
<name>A0A2V5I0D1_9EURO</name>
<dbReference type="InterPro" id="IPR017972">
    <property type="entry name" value="Cyt_P450_CS"/>
</dbReference>
<keyword evidence="4 8" id="KW-0560">Oxidoreductase</keyword>
<dbReference type="InterPro" id="IPR002401">
    <property type="entry name" value="Cyt_P450_E_grp-I"/>
</dbReference>
<evidence type="ECO:0000256" key="2">
    <source>
        <dbReference type="ARBA" id="ARBA00010617"/>
    </source>
</evidence>
<dbReference type="EMBL" id="KZ825571">
    <property type="protein sequence ID" value="PYI27373.1"/>
    <property type="molecule type" value="Genomic_DNA"/>
</dbReference>
<accession>A0A2V5I0D1</accession>
<evidence type="ECO:0000256" key="1">
    <source>
        <dbReference type="ARBA" id="ARBA00001971"/>
    </source>
</evidence>
<evidence type="ECO:0000256" key="4">
    <source>
        <dbReference type="ARBA" id="ARBA00023002"/>
    </source>
</evidence>
<dbReference type="GO" id="GO:0020037">
    <property type="term" value="F:heme binding"/>
    <property type="evidence" value="ECO:0007669"/>
    <property type="project" value="InterPro"/>
</dbReference>
<gene>
    <name evidence="10" type="ORF">BP00DRAFT_405081</name>
</gene>
<organism evidence="10 11">
    <name type="scientific">Aspergillus indologenus CBS 114.80</name>
    <dbReference type="NCBI Taxonomy" id="1450541"/>
    <lineage>
        <taxon>Eukaryota</taxon>
        <taxon>Fungi</taxon>
        <taxon>Dikarya</taxon>
        <taxon>Ascomycota</taxon>
        <taxon>Pezizomycotina</taxon>
        <taxon>Eurotiomycetes</taxon>
        <taxon>Eurotiomycetidae</taxon>
        <taxon>Eurotiales</taxon>
        <taxon>Aspergillaceae</taxon>
        <taxon>Aspergillus</taxon>
        <taxon>Aspergillus subgen. Circumdati</taxon>
    </lineage>
</organism>
<feature type="transmembrane region" description="Helical" evidence="9">
    <location>
        <begin position="97"/>
        <end position="120"/>
    </location>
</feature>
<evidence type="ECO:0000313" key="10">
    <source>
        <dbReference type="EMBL" id="PYI27373.1"/>
    </source>
</evidence>
<comment type="similarity">
    <text evidence="2 8">Belongs to the cytochrome P450 family.</text>
</comment>
<keyword evidence="3 7" id="KW-0479">Metal-binding</keyword>
<sequence length="585" mass="66855">MIWSTVILGLLGLLGLYLADRLRDLFKQVRVAQRSGFPYVVSVFSPSIISMAFLDTPWFSYLVENWFPARLADTVYDTLINFRWRAKDRQARRYGDVYLLVFPGGIFCSVSDAAVVTQIVNSRQNFTKPIHQYTVLDMYGPNVVTCEDAEWAHHRRYTATTFNERNNALVWEQAIKQSKQLIEYWHESQPNETRDSFVVIDTRQDTLKFSLNVLTGAGFGVDLPFKPLPQNMLKSPDDIFKDSTPPPAGFDFTFRSVMSYMNEKITTVAIANNLLPKWIPRALVPFFKQDFAAHRNLEMYLQRLVDKTERELEETDKAHHLVQGMLKPRKTQDQETLTDREVISNLHIITIAGHETTATTLRFVFLLLALHPDVQEWMYEGLAAAIKGESADAGTWDYGTMFPKLVTPLCVMLETMRLYPPVITVPKWTGDAARTIHYHEKDYVLEPGVNINLNVSSLHYSEKYWGSDVGLFRPQRWDVRNGDSFLAKNAGLPGVSVPGLEYPTIHKPVRGAYIPFSDGMRACLGKKFAQVEFVVALAVIFKDYRVELADDSKEGVEEAARSLRECTSILTLALRRNIPLRFCKR</sequence>
<dbReference type="Gene3D" id="1.10.630.10">
    <property type="entry name" value="Cytochrome P450"/>
    <property type="match status" value="1"/>
</dbReference>
<dbReference type="InterPro" id="IPR001128">
    <property type="entry name" value="Cyt_P450"/>
</dbReference>
<evidence type="ECO:0000313" key="11">
    <source>
        <dbReference type="Proteomes" id="UP000248817"/>
    </source>
</evidence>
<dbReference type="Proteomes" id="UP000248817">
    <property type="component" value="Unassembled WGS sequence"/>
</dbReference>
<protein>
    <submittedName>
        <fullName evidence="10">Cytochrome P450 monooxygenase</fullName>
    </submittedName>
</protein>
<dbReference type="InterPro" id="IPR036396">
    <property type="entry name" value="Cyt_P450_sf"/>
</dbReference>
<evidence type="ECO:0000256" key="7">
    <source>
        <dbReference type="PIRSR" id="PIRSR602401-1"/>
    </source>
</evidence>